<name>A0A318GYH5_9BURK</name>
<feature type="transmembrane region" description="Helical" evidence="1">
    <location>
        <begin position="5"/>
        <end position="21"/>
    </location>
</feature>
<sequence length="53" mass="5657">MKPYIVSLSMGVLAGGIYGFFHTKSPAPPLIGLLGLLGMLIGEWLVNTIKPML</sequence>
<feature type="transmembrane region" description="Helical" evidence="1">
    <location>
        <begin position="27"/>
        <end position="46"/>
    </location>
</feature>
<dbReference type="NCBIfam" id="TIGR03510">
    <property type="entry name" value="XapX"/>
    <property type="match status" value="1"/>
</dbReference>
<reference evidence="2 3" key="1">
    <citation type="submission" date="2018-05" db="EMBL/GenBank/DDBJ databases">
        <title>Genomic Encyclopedia of Type Strains, Phase IV (KMG-IV): sequencing the most valuable type-strain genomes for metagenomic binning, comparative biology and taxonomic classification.</title>
        <authorList>
            <person name="Goeker M."/>
        </authorList>
    </citation>
    <scope>NUCLEOTIDE SEQUENCE [LARGE SCALE GENOMIC DNA]</scope>
    <source>
        <strain evidence="2 3">DSM 566</strain>
    </source>
</reference>
<gene>
    <name evidence="2" type="ORF">C7444_12817</name>
</gene>
<protein>
    <submittedName>
        <fullName evidence="2">XapX domain-containing protein</fullName>
    </submittedName>
</protein>
<dbReference type="RefSeq" id="WP_110402466.1">
    <property type="nucleotide sequence ID" value="NZ_QJJS01000028.1"/>
</dbReference>
<dbReference type="InterPro" id="IPR009872">
    <property type="entry name" value="DUF1427"/>
</dbReference>
<evidence type="ECO:0000313" key="2">
    <source>
        <dbReference type="EMBL" id="PXW91970.1"/>
    </source>
</evidence>
<dbReference type="AlphaFoldDB" id="A0A318GYH5"/>
<evidence type="ECO:0000313" key="3">
    <source>
        <dbReference type="Proteomes" id="UP000247811"/>
    </source>
</evidence>
<keyword evidence="1" id="KW-1133">Transmembrane helix</keyword>
<keyword evidence="1" id="KW-0812">Transmembrane</keyword>
<evidence type="ECO:0000256" key="1">
    <source>
        <dbReference type="SAM" id="Phobius"/>
    </source>
</evidence>
<dbReference type="InterPro" id="IPR020017">
    <property type="entry name" value="XapX_domain"/>
</dbReference>
<proteinExistence type="predicted"/>
<dbReference type="EMBL" id="QJJS01000028">
    <property type="protein sequence ID" value="PXW91970.1"/>
    <property type="molecule type" value="Genomic_DNA"/>
</dbReference>
<dbReference type="Proteomes" id="UP000247811">
    <property type="component" value="Unassembled WGS sequence"/>
</dbReference>
<keyword evidence="3" id="KW-1185">Reference proteome</keyword>
<dbReference type="Pfam" id="PF07235">
    <property type="entry name" value="DUF1427"/>
    <property type="match status" value="1"/>
</dbReference>
<keyword evidence="1" id="KW-0472">Membrane</keyword>
<organism evidence="2 3">
    <name type="scientific">Sphaerotilus hippei</name>
    <dbReference type="NCBI Taxonomy" id="744406"/>
    <lineage>
        <taxon>Bacteria</taxon>
        <taxon>Pseudomonadati</taxon>
        <taxon>Pseudomonadota</taxon>
        <taxon>Betaproteobacteria</taxon>
        <taxon>Burkholderiales</taxon>
        <taxon>Sphaerotilaceae</taxon>
        <taxon>Sphaerotilus</taxon>
    </lineage>
</organism>
<comment type="caution">
    <text evidence="2">The sequence shown here is derived from an EMBL/GenBank/DDBJ whole genome shotgun (WGS) entry which is preliminary data.</text>
</comment>
<accession>A0A318GYH5</accession>